<sequence length="319" mass="36986">MSLLLALLGSAQAVLWMENGDRLSGQIKKISGSELVLETVYGGQLRLPRANVTRWQDESGRLLGPETLVAATPPAKSKDAWEYKVSADASVKLKRGENSRNDIDLDLDTQLTAGQWRWGLVGDYEYDTSEGQTLTHKYQLIPKLDYFFHPNWFWRGSVDLRYDMLGETYLEVDYASGPGYRFWKRKESWLEMNLQAGWSAVRWRDDSGSLSLIFPGQRQVAYPLVIWGWDYQQPLGDSRFTLFSQGKYAKFVKQQSDWLVLNQQAEAEFGVRYALSKHLRLSWRSEVDWNDMWLEAGGQKIRPEDDLEWRHYLSLGFNY</sequence>
<accession>A0ABP8Q242</accession>
<reference evidence="2" key="1">
    <citation type="journal article" date="2019" name="Int. J. Syst. Evol. Microbiol.">
        <title>The Global Catalogue of Microorganisms (GCM) 10K type strain sequencing project: providing services to taxonomists for standard genome sequencing and annotation.</title>
        <authorList>
            <consortium name="The Broad Institute Genomics Platform"/>
            <consortium name="The Broad Institute Genome Sequencing Center for Infectious Disease"/>
            <person name="Wu L."/>
            <person name="Ma J."/>
        </authorList>
    </citation>
    <scope>NUCLEOTIDE SEQUENCE [LARGE SCALE GENOMIC DNA]</scope>
    <source>
        <strain evidence="2">JCM 32226</strain>
    </source>
</reference>
<dbReference type="InterPro" id="IPR007433">
    <property type="entry name" value="DUF481"/>
</dbReference>
<dbReference type="EMBL" id="BAABFC010000006">
    <property type="protein sequence ID" value="GAA4495416.1"/>
    <property type="molecule type" value="Genomic_DNA"/>
</dbReference>
<protein>
    <submittedName>
        <fullName evidence="1">DUF481 domain-containing protein</fullName>
    </submittedName>
</protein>
<dbReference type="RefSeq" id="WP_345010422.1">
    <property type="nucleotide sequence ID" value="NZ_BAABFC010000006.1"/>
</dbReference>
<organism evidence="1 2">
    <name type="scientific">Pseudaeromonas paramecii</name>
    <dbReference type="NCBI Taxonomy" id="2138166"/>
    <lineage>
        <taxon>Bacteria</taxon>
        <taxon>Pseudomonadati</taxon>
        <taxon>Pseudomonadota</taxon>
        <taxon>Gammaproteobacteria</taxon>
        <taxon>Aeromonadales</taxon>
        <taxon>Aeromonadaceae</taxon>
        <taxon>Pseudaeromonas</taxon>
    </lineage>
</organism>
<gene>
    <name evidence="1" type="ORF">GCM10023095_08540</name>
</gene>
<dbReference type="Proteomes" id="UP001501321">
    <property type="component" value="Unassembled WGS sequence"/>
</dbReference>
<proteinExistence type="predicted"/>
<comment type="caution">
    <text evidence="1">The sequence shown here is derived from an EMBL/GenBank/DDBJ whole genome shotgun (WGS) entry which is preliminary data.</text>
</comment>
<keyword evidence="2" id="KW-1185">Reference proteome</keyword>
<evidence type="ECO:0000313" key="2">
    <source>
        <dbReference type="Proteomes" id="UP001501321"/>
    </source>
</evidence>
<name>A0ABP8Q242_9GAMM</name>
<evidence type="ECO:0000313" key="1">
    <source>
        <dbReference type="EMBL" id="GAA4495416.1"/>
    </source>
</evidence>
<dbReference type="Pfam" id="PF04338">
    <property type="entry name" value="DUF481"/>
    <property type="match status" value="1"/>
</dbReference>